<dbReference type="PROSITE" id="PS50937">
    <property type="entry name" value="HTH_MERR_2"/>
    <property type="match status" value="1"/>
</dbReference>
<feature type="coiled-coil region" evidence="2">
    <location>
        <begin position="106"/>
        <end position="133"/>
    </location>
</feature>
<comment type="caution">
    <text evidence="5">The sequence shown here is derived from an EMBL/GenBank/DDBJ whole genome shotgun (WGS) entry which is preliminary data.</text>
</comment>
<name>A0A943YZE4_9ACTN</name>
<reference evidence="5" key="1">
    <citation type="submission" date="2021-02" db="EMBL/GenBank/DDBJ databases">
        <title>Infant gut strain persistence is associated with maternal origin, phylogeny, and functional potential including surface adhesion and iron acquisition.</title>
        <authorList>
            <person name="Lou Y.C."/>
        </authorList>
    </citation>
    <scope>NUCLEOTIDE SEQUENCE</scope>
    <source>
        <strain evidence="5">L2_039_000G1_dasL2_039_000G1_concoct_11</strain>
    </source>
</reference>
<dbReference type="SMART" id="SM00422">
    <property type="entry name" value="HTH_MERR"/>
    <property type="match status" value="1"/>
</dbReference>
<evidence type="ECO:0000313" key="5">
    <source>
        <dbReference type="EMBL" id="MBS6941282.1"/>
    </source>
</evidence>
<feature type="domain" description="HTH merR-type" evidence="4">
    <location>
        <begin position="1"/>
        <end position="69"/>
    </location>
</feature>
<dbReference type="AlphaFoldDB" id="A0A943YZE4"/>
<dbReference type="InterPro" id="IPR000551">
    <property type="entry name" value="MerR-type_HTH_dom"/>
</dbReference>
<dbReference type="Pfam" id="PF13411">
    <property type="entry name" value="MerR_1"/>
    <property type="match status" value="1"/>
</dbReference>
<dbReference type="EMBL" id="JAGZSV010000151">
    <property type="protein sequence ID" value="MBS6941282.1"/>
    <property type="molecule type" value="Genomic_DNA"/>
</dbReference>
<protein>
    <submittedName>
        <fullName evidence="5">MerR family transcriptional regulator</fullName>
    </submittedName>
</protein>
<organism evidence="5 6">
    <name type="scientific">Slackia piriformis</name>
    <dbReference type="NCBI Taxonomy" id="626934"/>
    <lineage>
        <taxon>Bacteria</taxon>
        <taxon>Bacillati</taxon>
        <taxon>Actinomycetota</taxon>
        <taxon>Coriobacteriia</taxon>
        <taxon>Eggerthellales</taxon>
        <taxon>Eggerthellaceae</taxon>
        <taxon>Slackia</taxon>
    </lineage>
</organism>
<evidence type="ECO:0000313" key="6">
    <source>
        <dbReference type="Proteomes" id="UP000727506"/>
    </source>
</evidence>
<evidence type="ECO:0000256" key="3">
    <source>
        <dbReference type="SAM" id="MobiDB-lite"/>
    </source>
</evidence>
<feature type="region of interest" description="Disordered" evidence="3">
    <location>
        <begin position="65"/>
        <end position="95"/>
    </location>
</feature>
<dbReference type="GO" id="GO:0003677">
    <property type="term" value="F:DNA binding"/>
    <property type="evidence" value="ECO:0007669"/>
    <property type="project" value="UniProtKB-KW"/>
</dbReference>
<dbReference type="GO" id="GO:0003700">
    <property type="term" value="F:DNA-binding transcription factor activity"/>
    <property type="evidence" value="ECO:0007669"/>
    <property type="project" value="InterPro"/>
</dbReference>
<accession>A0A943YZE4</accession>
<gene>
    <name evidence="5" type="ORF">KH142_07405</name>
</gene>
<evidence type="ECO:0000259" key="4">
    <source>
        <dbReference type="PROSITE" id="PS50937"/>
    </source>
</evidence>
<dbReference type="InterPro" id="IPR009061">
    <property type="entry name" value="DNA-bd_dom_put_sf"/>
</dbReference>
<evidence type="ECO:0000256" key="1">
    <source>
        <dbReference type="ARBA" id="ARBA00023125"/>
    </source>
</evidence>
<dbReference type="PANTHER" id="PTHR30204:SF93">
    <property type="entry name" value="HTH MERR-TYPE DOMAIN-CONTAINING PROTEIN"/>
    <property type="match status" value="1"/>
</dbReference>
<dbReference type="Proteomes" id="UP000727506">
    <property type="component" value="Unassembled WGS sequence"/>
</dbReference>
<keyword evidence="1" id="KW-0238">DNA-binding</keyword>
<evidence type="ECO:0000256" key="2">
    <source>
        <dbReference type="SAM" id="Coils"/>
    </source>
</evidence>
<proteinExistence type="predicted"/>
<dbReference type="InterPro" id="IPR047057">
    <property type="entry name" value="MerR_fam"/>
</dbReference>
<sequence length="341" mass="36551">MRSKELADLAGVTVRTLRHYHQMDLLPEPPRAENGYRSYGALDLVRVLRIKRLASLGMPLQQVKHMLESESSEQEASSPPSGEPQDDAAPAVSGAAASGSASADVLAALDAELAAQIERLQEQRRVIAELRERSIDPDVPPAFGPHIARLREAGASAQVVEAELSGLLLADRLLESESDEAASIEQFFALLEKSDAVERYAELNESLYRVPADASDAVLARLADELVAFMVPLLESGCAQYGWDLSQESIEAMAASSALADACASGTPHVSSSGVSSESAACKTGGPHCHDADASGLFRTVESERARAIFDMYDHEALNEAQRKVSELVVEGVLERLMKKG</sequence>
<dbReference type="Gene3D" id="1.10.1660.10">
    <property type="match status" value="1"/>
</dbReference>
<keyword evidence="2" id="KW-0175">Coiled coil</keyword>
<dbReference type="SUPFAM" id="SSF46955">
    <property type="entry name" value="Putative DNA-binding domain"/>
    <property type="match status" value="1"/>
</dbReference>
<dbReference type="CDD" id="cd00592">
    <property type="entry name" value="HTH_MerR-like"/>
    <property type="match status" value="1"/>
</dbReference>
<dbReference type="PANTHER" id="PTHR30204">
    <property type="entry name" value="REDOX-CYCLING DRUG-SENSING TRANSCRIPTIONAL ACTIVATOR SOXR"/>
    <property type="match status" value="1"/>
</dbReference>